<name>A0A199VRN9_ANACO</name>
<dbReference type="STRING" id="4615.A0A199VRN9"/>
<dbReference type="AlphaFoldDB" id="A0A199VRN9"/>
<evidence type="ECO:0000313" key="2">
    <source>
        <dbReference type="EMBL" id="OAY79734.1"/>
    </source>
</evidence>
<evidence type="ECO:0008006" key="4">
    <source>
        <dbReference type="Google" id="ProtNLM"/>
    </source>
</evidence>
<sequence length="324" mass="34362">MPSIPTIPLPKLAAPPMPEIPITLPKELPPMPAMPTIPSIPESIPPMPSIPKTIPSIPGVQLPPIPFLTPPPATTSPFLLALVLTFATLNNSLAARRLLDTPAPESAPAVPTVPSVPTLPKPTIPTQMPPMPSIPATLPKPLLPPMPTIPLPKLAAPPMPVIPIIVPTTLPPMPAIPTIPSIPLSIPPMPSIPKTIPSIPGINKINRASYRSTKSVAMNRNNTINGKGKRNPKEEVRWTSARKEWAERSSETGAAMAMNLLRFISRSHDARSRSVVYGDGDIDRTAGKAALVSDLEAERSSEAEHNRGGTRTAIRVGGSLHATS</sequence>
<reference evidence="2 3" key="1">
    <citation type="journal article" date="2016" name="DNA Res.">
        <title>The draft genome of MD-2 pineapple using hybrid error correction of long reads.</title>
        <authorList>
            <person name="Redwan R.M."/>
            <person name="Saidin A."/>
            <person name="Kumar S.V."/>
        </authorList>
    </citation>
    <scope>NUCLEOTIDE SEQUENCE [LARGE SCALE GENOMIC DNA]</scope>
    <source>
        <strain evidence="3">cv. MD2</strain>
        <tissue evidence="2">Leaf</tissue>
    </source>
</reference>
<gene>
    <name evidence="2" type="ORF">ACMD2_07681</name>
</gene>
<comment type="caution">
    <text evidence="2">The sequence shown here is derived from an EMBL/GenBank/DDBJ whole genome shotgun (WGS) entry which is preliminary data.</text>
</comment>
<evidence type="ECO:0000313" key="3">
    <source>
        <dbReference type="Proteomes" id="UP000092600"/>
    </source>
</evidence>
<evidence type="ECO:0000256" key="1">
    <source>
        <dbReference type="SAM" id="MobiDB-lite"/>
    </source>
</evidence>
<organism evidence="2 3">
    <name type="scientific">Ananas comosus</name>
    <name type="common">Pineapple</name>
    <name type="synonym">Ananas ananas</name>
    <dbReference type="NCBI Taxonomy" id="4615"/>
    <lineage>
        <taxon>Eukaryota</taxon>
        <taxon>Viridiplantae</taxon>
        <taxon>Streptophyta</taxon>
        <taxon>Embryophyta</taxon>
        <taxon>Tracheophyta</taxon>
        <taxon>Spermatophyta</taxon>
        <taxon>Magnoliopsida</taxon>
        <taxon>Liliopsida</taxon>
        <taxon>Poales</taxon>
        <taxon>Bromeliaceae</taxon>
        <taxon>Bromelioideae</taxon>
        <taxon>Ananas</taxon>
    </lineage>
</organism>
<dbReference type="EMBL" id="LSRQ01001021">
    <property type="protein sequence ID" value="OAY79734.1"/>
    <property type="molecule type" value="Genomic_DNA"/>
</dbReference>
<feature type="region of interest" description="Disordered" evidence="1">
    <location>
        <begin position="293"/>
        <end position="324"/>
    </location>
</feature>
<accession>A0A199VRN9</accession>
<dbReference type="Proteomes" id="UP000092600">
    <property type="component" value="Unassembled WGS sequence"/>
</dbReference>
<feature type="compositionally biased region" description="Basic and acidic residues" evidence="1">
    <location>
        <begin position="296"/>
        <end position="307"/>
    </location>
</feature>
<proteinExistence type="predicted"/>
<protein>
    <recommendedName>
        <fullName evidence="4">Vegetative cell wall protein gp1-like</fullName>
    </recommendedName>
</protein>